<gene>
    <name evidence="2" type="ORF">NMK_1830</name>
</gene>
<feature type="transmembrane region" description="Helical" evidence="1">
    <location>
        <begin position="415"/>
        <end position="433"/>
    </location>
</feature>
<dbReference type="EMBL" id="BDOQ01000007">
    <property type="protein sequence ID" value="GBG14265.1"/>
    <property type="molecule type" value="Genomic_DNA"/>
</dbReference>
<sequence>MKNEVVAADTETKDEYAGLARKEIQRFIQRSTRFEPENVSFSSDNCLDVTFEVRVRHVLQMGTNHSTYTGIVEANPGDYVVQSAGEYDATVTSLISEAVNNPNILANLAPQIVQEGYGAYRDQKKVGHYSKRVIRTYTCARCYGDGEYNCTYCNGTRKQSCSWCYGTGYQTRTITTYDSNGHAQTGHRREACMYCDTTGRMTCNTCRGRGKLTCGDCGGHGRFTNVAEAEYFLKPDYKVVSINVDDADVTYALTVRADLPTVVNSVATLLHRDVVRDEPRRCVTEQATFSTKVYKSDVTVSSETSKMVVYGNKCAIADAGTLVEQLVTPDLEALELTLLSFSIFNIKKMFGLAGAGRSFMQSEVHQQAVEHAPASFHVAADLAPLSDKLAKALQPEYLLRALLSLKQMKSAIKSTWLLLFLAITSVVLLWKGLGSNQAVDVTDLMVNGVVMVGMAWLISAMMSWCHIRWIGGKRLAKLK</sequence>
<evidence type="ECO:0000256" key="1">
    <source>
        <dbReference type="SAM" id="Phobius"/>
    </source>
</evidence>
<reference evidence="2 3" key="1">
    <citation type="journal article" date="2018" name="Environ. Microbiol.">
        <title>Isolation and genomic characterization of Novimethylophilus kurashikiensis gen. nov. sp. nov., a new lanthanide-dependent methylotrophic species of Methylophilaceae.</title>
        <authorList>
            <person name="Lv H."/>
            <person name="Sahin N."/>
            <person name="Tani A."/>
        </authorList>
    </citation>
    <scope>NUCLEOTIDE SEQUENCE [LARGE SCALE GENOMIC DNA]</scope>
    <source>
        <strain evidence="2 3">La2-4</strain>
    </source>
</reference>
<keyword evidence="1" id="KW-0812">Transmembrane</keyword>
<protein>
    <submittedName>
        <fullName evidence="2">Chaperone protein DnaJ</fullName>
    </submittedName>
</protein>
<dbReference type="PANTHER" id="PTHR48465">
    <property type="entry name" value="PROTEIN SSUH2 HOMOLOG"/>
    <property type="match status" value="1"/>
</dbReference>
<dbReference type="RefSeq" id="WP_146187154.1">
    <property type="nucleotide sequence ID" value="NZ_BDOQ01000007.1"/>
</dbReference>
<name>A0A2R5F8A3_9PROT</name>
<dbReference type="AlphaFoldDB" id="A0A2R5F8A3"/>
<dbReference type="PANTHER" id="PTHR48465:SF1">
    <property type="entry name" value="PROTEIN SSUH2 HOMOLOG"/>
    <property type="match status" value="1"/>
</dbReference>
<keyword evidence="3" id="KW-1185">Reference proteome</keyword>
<dbReference type="InterPro" id="IPR052789">
    <property type="entry name" value="SSUH2_homolog"/>
</dbReference>
<dbReference type="OrthoDB" id="6563832at2"/>
<evidence type="ECO:0000313" key="3">
    <source>
        <dbReference type="Proteomes" id="UP000245081"/>
    </source>
</evidence>
<organism evidence="2 3">
    <name type="scientific">Novimethylophilus kurashikiensis</name>
    <dbReference type="NCBI Taxonomy" id="1825523"/>
    <lineage>
        <taxon>Bacteria</taxon>
        <taxon>Pseudomonadati</taxon>
        <taxon>Pseudomonadota</taxon>
        <taxon>Betaproteobacteria</taxon>
        <taxon>Nitrosomonadales</taxon>
        <taxon>Methylophilaceae</taxon>
        <taxon>Novimethylophilus</taxon>
    </lineage>
</organism>
<dbReference type="Proteomes" id="UP000245081">
    <property type="component" value="Unassembled WGS sequence"/>
</dbReference>
<keyword evidence="1" id="KW-1133">Transmembrane helix</keyword>
<keyword evidence="1" id="KW-0472">Membrane</keyword>
<comment type="caution">
    <text evidence="2">The sequence shown here is derived from an EMBL/GenBank/DDBJ whole genome shotgun (WGS) entry which is preliminary data.</text>
</comment>
<proteinExistence type="predicted"/>
<accession>A0A2R5F8A3</accession>
<evidence type="ECO:0000313" key="2">
    <source>
        <dbReference type="EMBL" id="GBG14265.1"/>
    </source>
</evidence>
<feature type="transmembrane region" description="Helical" evidence="1">
    <location>
        <begin position="445"/>
        <end position="467"/>
    </location>
</feature>